<dbReference type="EMBL" id="LOED01000003">
    <property type="protein sequence ID" value="KXG78399.1"/>
    <property type="molecule type" value="Genomic_DNA"/>
</dbReference>
<evidence type="ECO:0000256" key="3">
    <source>
        <dbReference type="ARBA" id="ARBA00022962"/>
    </source>
</evidence>
<gene>
    <name evidence="4 7" type="primary">cobQ</name>
    <name evidence="7" type="ORF">AN618_04650</name>
</gene>
<dbReference type="STRING" id="520764.AN618_04650"/>
<dbReference type="InterPro" id="IPR011698">
    <property type="entry name" value="GATase_3"/>
</dbReference>
<comment type="caution">
    <text evidence="7">The sequence shown here is derived from an EMBL/GenBank/DDBJ whole genome shotgun (WGS) entry which is preliminary data.</text>
</comment>
<dbReference type="HAMAP" id="MF_00028">
    <property type="entry name" value="CobQ"/>
    <property type="match status" value="1"/>
</dbReference>
<dbReference type="InterPro" id="IPR027417">
    <property type="entry name" value="P-loop_NTPase"/>
</dbReference>
<dbReference type="CDD" id="cd01750">
    <property type="entry name" value="GATase1_CobQ"/>
    <property type="match status" value="1"/>
</dbReference>
<dbReference type="InterPro" id="IPR029062">
    <property type="entry name" value="Class_I_gatase-like"/>
</dbReference>
<dbReference type="Pfam" id="PF07685">
    <property type="entry name" value="GATase_3"/>
    <property type="match status" value="1"/>
</dbReference>
<sequence length="512" mass="57141">MGAKCIMIQGTGSSVGKSRIVTGLCRILKQDGFRVAPFKAQNMALNSYITREGLEIGRAQATQAEACGIEPSVLMNPVLLKPTSDKNCQVVLKGRVYGNLSAMDYHEFKAKLKEVVREAYEELKSQYEIIVIEGAGSPAEINLRENDIVNMGMAEMADAPVVIVGDIDRGGVFASLYGTVMLLDEKERERVKGVIINKFRGDIKLLEPGIKMLEDLIKKPVLGVVPYDYSYIDEEDDPTYEMKRLRLRNNKAKSVVIKILLLPHISNFTDFVPLSNFENTYLEYVKPGESIGDADAVIIPGTKNTIGDFIRVKEWGWDEEIKSLAQKGAVIVGICGGFQMLGKIIRDPYGVESEMKEVEGIGLLDVETEITKNKVTRKAKGRVLEHEKGLAAHLSNLEVEGYEIHMGYTTVKEGSETFAAIRRKEDGEEVLDGAVDRTGNIWGTYLHGIFDRGEFAKRFIDFLSERKGLRSSPKKVDFVSFKEEQFDKWASILRQSLDMDAIYKIVGIKSKS</sequence>
<dbReference type="Gene3D" id="3.40.50.880">
    <property type="match status" value="1"/>
</dbReference>
<feature type="active site" evidence="4">
    <location>
        <position position="447"/>
    </location>
</feature>
<dbReference type="Proteomes" id="UP000070427">
    <property type="component" value="Unassembled WGS sequence"/>
</dbReference>
<dbReference type="GO" id="GO:0003824">
    <property type="term" value="F:catalytic activity"/>
    <property type="evidence" value="ECO:0007669"/>
    <property type="project" value="InterPro"/>
</dbReference>
<keyword evidence="8" id="KW-1185">Reference proteome</keyword>
<dbReference type="GO" id="GO:0015420">
    <property type="term" value="F:ABC-type vitamin B12 transporter activity"/>
    <property type="evidence" value="ECO:0007669"/>
    <property type="project" value="UniProtKB-UniRule"/>
</dbReference>
<dbReference type="PROSITE" id="PS51274">
    <property type="entry name" value="GATASE_COBBQ"/>
    <property type="match status" value="1"/>
</dbReference>
<feature type="active site" description="Nucleophile" evidence="4">
    <location>
        <position position="335"/>
    </location>
</feature>
<dbReference type="SUPFAM" id="SSF52540">
    <property type="entry name" value="P-loop containing nucleoside triphosphate hydrolases"/>
    <property type="match status" value="1"/>
</dbReference>
<evidence type="ECO:0000259" key="6">
    <source>
        <dbReference type="Pfam" id="PF07685"/>
    </source>
</evidence>
<protein>
    <recommendedName>
        <fullName evidence="4">Cobyric acid synthase</fullName>
    </recommendedName>
</protein>
<dbReference type="InterPro" id="IPR033949">
    <property type="entry name" value="CobQ_GATase1"/>
</dbReference>
<dbReference type="InParanoid" id="A0A140LCX4"/>
<reference evidence="7 8" key="1">
    <citation type="submission" date="2015-12" db="EMBL/GenBank/DDBJ databases">
        <title>Draft genome sequnece of Fervidicola ferrireducens strain Y170.</title>
        <authorList>
            <person name="Patel B.K."/>
        </authorList>
    </citation>
    <scope>NUCLEOTIDE SEQUENCE [LARGE SCALE GENOMIC DNA]</scope>
    <source>
        <strain evidence="7 8">Y170</strain>
    </source>
</reference>
<proteinExistence type="inferred from homology"/>
<keyword evidence="2 4" id="KW-0169">Cobalamin biosynthesis</keyword>
<dbReference type="UniPathway" id="UPA00148"/>
<comment type="similarity">
    <text evidence="4">Belongs to the CobB/CobQ family. CobQ subfamily.</text>
</comment>
<feature type="domain" description="CobB/CobQ-like glutamine amidotransferase" evidence="6">
    <location>
        <begin position="257"/>
        <end position="454"/>
    </location>
</feature>
<evidence type="ECO:0000256" key="4">
    <source>
        <dbReference type="HAMAP-Rule" id="MF_00028"/>
    </source>
</evidence>
<evidence type="ECO:0000313" key="8">
    <source>
        <dbReference type="Proteomes" id="UP000070427"/>
    </source>
</evidence>
<evidence type="ECO:0000313" key="7">
    <source>
        <dbReference type="EMBL" id="KXG78399.1"/>
    </source>
</evidence>
<dbReference type="InterPro" id="IPR047045">
    <property type="entry name" value="CobQ_N"/>
</dbReference>
<dbReference type="PATRIC" id="fig|520764.3.peg.490"/>
<dbReference type="Gene3D" id="3.40.50.300">
    <property type="entry name" value="P-loop containing nucleotide triphosphate hydrolases"/>
    <property type="match status" value="1"/>
</dbReference>
<comment type="function">
    <text evidence="4">Catalyzes amidations at positions B, D, E, and G on adenosylcobyrinic A,C-diamide. NH(2) groups are provided by glutamine, and one molecule of ATP is hydrogenolyzed for each amidation.</text>
</comment>
<keyword evidence="3 4" id="KW-0315">Glutamine amidotransferase</keyword>
<evidence type="ECO:0000259" key="5">
    <source>
        <dbReference type="Pfam" id="PF01656"/>
    </source>
</evidence>
<comment type="pathway">
    <text evidence="1 4">Cofactor biosynthesis; adenosylcobalamin biosynthesis.</text>
</comment>
<evidence type="ECO:0000256" key="2">
    <source>
        <dbReference type="ARBA" id="ARBA00022573"/>
    </source>
</evidence>
<dbReference type="Pfam" id="PF01656">
    <property type="entry name" value="CbiA"/>
    <property type="match status" value="1"/>
</dbReference>
<dbReference type="NCBIfam" id="NF001989">
    <property type="entry name" value="PRK00784.1"/>
    <property type="match status" value="1"/>
</dbReference>
<dbReference type="AlphaFoldDB" id="A0A140LCX4"/>
<evidence type="ECO:0000256" key="1">
    <source>
        <dbReference type="ARBA" id="ARBA00004953"/>
    </source>
</evidence>
<dbReference type="InterPro" id="IPR002586">
    <property type="entry name" value="CobQ/CobB/MinD/ParA_Nub-bd_dom"/>
</dbReference>
<organism evidence="7 8">
    <name type="scientific">Fervidicola ferrireducens</name>
    <dbReference type="NCBI Taxonomy" id="520764"/>
    <lineage>
        <taxon>Bacteria</taxon>
        <taxon>Bacillati</taxon>
        <taxon>Bacillota</taxon>
        <taxon>Clostridia</taxon>
        <taxon>Thermosediminibacterales</taxon>
        <taxon>Thermosediminibacteraceae</taxon>
        <taxon>Fervidicola</taxon>
    </lineage>
</organism>
<feature type="domain" description="CobQ/CobB/MinD/ParA nucleotide binding" evidence="5">
    <location>
        <begin position="6"/>
        <end position="231"/>
    </location>
</feature>
<dbReference type="PANTHER" id="PTHR21343">
    <property type="entry name" value="DETHIOBIOTIN SYNTHETASE"/>
    <property type="match status" value="1"/>
</dbReference>
<dbReference type="SUPFAM" id="SSF52317">
    <property type="entry name" value="Class I glutamine amidotransferase-like"/>
    <property type="match status" value="1"/>
</dbReference>
<dbReference type="GO" id="GO:0009236">
    <property type="term" value="P:cobalamin biosynthetic process"/>
    <property type="evidence" value="ECO:0007669"/>
    <property type="project" value="UniProtKB-UniRule"/>
</dbReference>
<dbReference type="NCBIfam" id="TIGR00313">
    <property type="entry name" value="cobQ"/>
    <property type="match status" value="1"/>
</dbReference>
<name>A0A140LCX4_9FIRM</name>
<dbReference type="PANTHER" id="PTHR21343:SF1">
    <property type="entry name" value="COBYRIC ACID SYNTHASE"/>
    <property type="match status" value="1"/>
</dbReference>
<dbReference type="InterPro" id="IPR004459">
    <property type="entry name" value="CobQ_synth"/>
</dbReference>
<accession>A0A140LCX4</accession>
<dbReference type="CDD" id="cd05389">
    <property type="entry name" value="CobQ_N"/>
    <property type="match status" value="1"/>
</dbReference>